<proteinExistence type="predicted"/>
<dbReference type="OrthoDB" id="1403667at2759"/>
<dbReference type="Gramene" id="KRH55291">
    <property type="protein sequence ID" value="KRH55291"/>
    <property type="gene ID" value="GLYMA_06G243100"/>
</dbReference>
<name>A0A0R0JT33_SOYBN</name>
<dbReference type="AlphaFoldDB" id="A0A0R0JT33"/>
<dbReference type="Proteomes" id="UP000008827">
    <property type="component" value="Chromosome 6"/>
</dbReference>
<keyword evidence="4" id="KW-1185">Reference proteome</keyword>
<reference evidence="2" key="3">
    <citation type="submission" date="2018-07" db="EMBL/GenBank/DDBJ databases">
        <title>WGS assembly of Glycine max.</title>
        <authorList>
            <person name="Schmutz J."/>
            <person name="Cannon S."/>
            <person name="Schlueter J."/>
            <person name="Ma J."/>
            <person name="Mitros T."/>
            <person name="Nelson W."/>
            <person name="Hyten D."/>
            <person name="Song Q."/>
            <person name="Thelen J."/>
            <person name="Cheng J."/>
            <person name="Xu D."/>
            <person name="Hellsten U."/>
            <person name="May G."/>
            <person name="Yu Y."/>
            <person name="Sakurai T."/>
            <person name="Umezawa T."/>
            <person name="Bhattacharyya M."/>
            <person name="Sandhu D."/>
            <person name="Valliyodan B."/>
            <person name="Lindquist E."/>
            <person name="Peto M."/>
            <person name="Grant D."/>
            <person name="Shu S."/>
            <person name="Goodstein D."/>
            <person name="Barry K."/>
            <person name="Futrell-Griggs M."/>
            <person name="Abernathy B."/>
            <person name="Du J."/>
            <person name="Tian Z."/>
            <person name="Zhu L."/>
            <person name="Gill N."/>
            <person name="Joshi T."/>
            <person name="Libault M."/>
            <person name="Sethuraman A."/>
            <person name="Zhang X."/>
            <person name="Shinozaki K."/>
            <person name="Nguyen H."/>
            <person name="Wing R."/>
            <person name="Cregan P."/>
            <person name="Specht J."/>
            <person name="Grimwood J."/>
            <person name="Rokhsar D."/>
            <person name="Stacey G."/>
            <person name="Shoemaker R."/>
            <person name="Jackson S."/>
        </authorList>
    </citation>
    <scope>NUCLEOTIDE SEQUENCE</scope>
    <source>
        <tissue evidence="2">Callus</tissue>
    </source>
</reference>
<sequence>MFVKDKSGRVRCHGRTTTPTLLKRNKEISEIEKRHAEEVKELNDKIQEIEEKCNREMAAAEEKCCQEMAAMEQKIQFLVKIVLNQSIRI</sequence>
<evidence type="ECO:0000313" key="2">
    <source>
        <dbReference type="EMBL" id="KRH55291.1"/>
    </source>
</evidence>
<dbReference type="EnsemblPlants" id="KRH55291">
    <property type="protein sequence ID" value="KRH55291"/>
    <property type="gene ID" value="GLYMA_06G243100"/>
</dbReference>
<dbReference type="PaxDb" id="3847-GLYMA06G37313.1"/>
<dbReference type="InParanoid" id="A0A0R0JT33"/>
<reference evidence="2 3" key="1">
    <citation type="journal article" date="2010" name="Nature">
        <title>Genome sequence of the palaeopolyploid soybean.</title>
        <authorList>
            <person name="Schmutz J."/>
            <person name="Cannon S.B."/>
            <person name="Schlueter J."/>
            <person name="Ma J."/>
            <person name="Mitros T."/>
            <person name="Nelson W."/>
            <person name="Hyten D.L."/>
            <person name="Song Q."/>
            <person name="Thelen J.J."/>
            <person name="Cheng J."/>
            <person name="Xu D."/>
            <person name="Hellsten U."/>
            <person name="May G.D."/>
            <person name="Yu Y."/>
            <person name="Sakurai T."/>
            <person name="Umezawa T."/>
            <person name="Bhattacharyya M.K."/>
            <person name="Sandhu D."/>
            <person name="Valliyodan B."/>
            <person name="Lindquist E."/>
            <person name="Peto M."/>
            <person name="Grant D."/>
            <person name="Shu S."/>
            <person name="Goodstein D."/>
            <person name="Barry K."/>
            <person name="Futrell-Griggs M."/>
            <person name="Abernathy B."/>
            <person name="Du J."/>
            <person name="Tian Z."/>
            <person name="Zhu L."/>
            <person name="Gill N."/>
            <person name="Joshi T."/>
            <person name="Libault M."/>
            <person name="Sethuraman A."/>
            <person name="Zhang X.-C."/>
            <person name="Shinozaki K."/>
            <person name="Nguyen H.T."/>
            <person name="Wing R.A."/>
            <person name="Cregan P."/>
            <person name="Specht J."/>
            <person name="Grimwood J."/>
            <person name="Rokhsar D."/>
            <person name="Stacey G."/>
            <person name="Shoemaker R.C."/>
            <person name="Jackson S.A."/>
        </authorList>
    </citation>
    <scope>NUCLEOTIDE SEQUENCE [LARGE SCALE GENOMIC DNA]</scope>
    <source>
        <strain evidence="3">cv. Williams 82</strain>
        <tissue evidence="2">Callus</tissue>
    </source>
</reference>
<evidence type="ECO:0000313" key="3">
    <source>
        <dbReference type="EnsemblPlants" id="KRH55291"/>
    </source>
</evidence>
<gene>
    <name evidence="2" type="ORF">GLYMA_06G243100</name>
</gene>
<evidence type="ECO:0000256" key="1">
    <source>
        <dbReference type="SAM" id="Coils"/>
    </source>
</evidence>
<accession>A0A0R0JT33</accession>
<reference evidence="3" key="2">
    <citation type="submission" date="2018-02" db="UniProtKB">
        <authorList>
            <consortium name="EnsemblPlants"/>
        </authorList>
    </citation>
    <scope>IDENTIFICATION</scope>
    <source>
        <strain evidence="3">Williams 82</strain>
    </source>
</reference>
<feature type="coiled-coil region" evidence="1">
    <location>
        <begin position="25"/>
        <end position="63"/>
    </location>
</feature>
<protein>
    <submittedName>
        <fullName evidence="2 3">Uncharacterized protein</fullName>
    </submittedName>
</protein>
<dbReference type="EMBL" id="CM000839">
    <property type="protein sequence ID" value="KRH55291.1"/>
    <property type="molecule type" value="Genomic_DNA"/>
</dbReference>
<evidence type="ECO:0000313" key="4">
    <source>
        <dbReference type="Proteomes" id="UP000008827"/>
    </source>
</evidence>
<organism evidence="2">
    <name type="scientific">Glycine max</name>
    <name type="common">Soybean</name>
    <name type="synonym">Glycine hispida</name>
    <dbReference type="NCBI Taxonomy" id="3847"/>
    <lineage>
        <taxon>Eukaryota</taxon>
        <taxon>Viridiplantae</taxon>
        <taxon>Streptophyta</taxon>
        <taxon>Embryophyta</taxon>
        <taxon>Tracheophyta</taxon>
        <taxon>Spermatophyta</taxon>
        <taxon>Magnoliopsida</taxon>
        <taxon>eudicotyledons</taxon>
        <taxon>Gunneridae</taxon>
        <taxon>Pentapetalae</taxon>
        <taxon>rosids</taxon>
        <taxon>fabids</taxon>
        <taxon>Fabales</taxon>
        <taxon>Fabaceae</taxon>
        <taxon>Papilionoideae</taxon>
        <taxon>50 kb inversion clade</taxon>
        <taxon>NPAAA clade</taxon>
        <taxon>indigoferoid/millettioid clade</taxon>
        <taxon>Phaseoleae</taxon>
        <taxon>Glycine</taxon>
        <taxon>Glycine subgen. Soja</taxon>
    </lineage>
</organism>
<keyword evidence="1" id="KW-0175">Coiled coil</keyword>
<dbReference type="OMA" id="CQEMAAM"/>